<dbReference type="Proteomes" id="UP000641025">
    <property type="component" value="Unassembled WGS sequence"/>
</dbReference>
<evidence type="ECO:0000256" key="1">
    <source>
        <dbReference type="SAM" id="Phobius"/>
    </source>
</evidence>
<keyword evidence="1" id="KW-0812">Transmembrane</keyword>
<sequence>MTGNKERQEISVVGRLLSLEALVFVMGVASLVYGLATGSHRKTVLGAVVVLALLLIFRFCRRCRGK</sequence>
<keyword evidence="1" id="KW-1133">Transmembrane helix</keyword>
<name>A0ABS0YN83_9BACT</name>
<feature type="transmembrane region" description="Helical" evidence="1">
    <location>
        <begin position="42"/>
        <end position="60"/>
    </location>
</feature>
<dbReference type="RefSeq" id="WP_199393869.1">
    <property type="nucleotide sequence ID" value="NZ_JAEMHK010000002.1"/>
</dbReference>
<comment type="caution">
    <text evidence="2">The sequence shown here is derived from an EMBL/GenBank/DDBJ whole genome shotgun (WGS) entry which is preliminary data.</text>
</comment>
<gene>
    <name evidence="2" type="ORF">JFN90_04325</name>
</gene>
<evidence type="ECO:0000313" key="2">
    <source>
        <dbReference type="EMBL" id="MBJ6799360.1"/>
    </source>
</evidence>
<feature type="transmembrane region" description="Helical" evidence="1">
    <location>
        <begin position="12"/>
        <end position="36"/>
    </location>
</feature>
<proteinExistence type="predicted"/>
<keyword evidence="3" id="KW-1185">Reference proteome</keyword>
<evidence type="ECO:0008006" key="4">
    <source>
        <dbReference type="Google" id="ProtNLM"/>
    </source>
</evidence>
<keyword evidence="1" id="KW-0472">Membrane</keyword>
<reference evidence="2 3" key="1">
    <citation type="submission" date="2020-12" db="EMBL/GenBank/DDBJ databases">
        <title>Geomonas sp. Red259, isolated from paddy soil.</title>
        <authorList>
            <person name="Xu Z."/>
            <person name="Zhang Z."/>
            <person name="Masuda Y."/>
            <person name="Itoh H."/>
            <person name="Senoo K."/>
        </authorList>
    </citation>
    <scope>NUCLEOTIDE SEQUENCE [LARGE SCALE GENOMIC DNA]</scope>
    <source>
        <strain evidence="2 3">Red259</strain>
    </source>
</reference>
<organism evidence="2 3">
    <name type="scientific">Geomonas propionica</name>
    <dbReference type="NCBI Taxonomy" id="2798582"/>
    <lineage>
        <taxon>Bacteria</taxon>
        <taxon>Pseudomonadati</taxon>
        <taxon>Thermodesulfobacteriota</taxon>
        <taxon>Desulfuromonadia</taxon>
        <taxon>Geobacterales</taxon>
        <taxon>Geobacteraceae</taxon>
        <taxon>Geomonas</taxon>
    </lineage>
</organism>
<protein>
    <recommendedName>
        <fullName evidence="4">LPXTG cell wall anchor domain-containing protein</fullName>
    </recommendedName>
</protein>
<dbReference type="EMBL" id="JAEMHK010000002">
    <property type="protein sequence ID" value="MBJ6799360.1"/>
    <property type="molecule type" value="Genomic_DNA"/>
</dbReference>
<evidence type="ECO:0000313" key="3">
    <source>
        <dbReference type="Proteomes" id="UP000641025"/>
    </source>
</evidence>
<accession>A0ABS0YN83</accession>